<proteinExistence type="predicted"/>
<reference evidence="1 2" key="1">
    <citation type="journal article" date="2016" name="Nat. Commun.">
        <title>Thousands of microbial genomes shed light on interconnected biogeochemical processes in an aquifer system.</title>
        <authorList>
            <person name="Anantharaman K."/>
            <person name="Brown C.T."/>
            <person name="Hug L.A."/>
            <person name="Sharon I."/>
            <person name="Castelle C.J."/>
            <person name="Probst A.J."/>
            <person name="Thomas B.C."/>
            <person name="Singh A."/>
            <person name="Wilkins M.J."/>
            <person name="Karaoz U."/>
            <person name="Brodie E.L."/>
            <person name="Williams K.H."/>
            <person name="Hubbard S.S."/>
            <person name="Banfield J.F."/>
        </authorList>
    </citation>
    <scope>NUCLEOTIDE SEQUENCE [LARGE SCALE GENOMIC DNA]</scope>
</reference>
<dbReference type="Proteomes" id="UP000176501">
    <property type="component" value="Unassembled WGS sequence"/>
</dbReference>
<evidence type="ECO:0000313" key="1">
    <source>
        <dbReference type="EMBL" id="OGL99416.1"/>
    </source>
</evidence>
<evidence type="ECO:0000313" key="2">
    <source>
        <dbReference type="Proteomes" id="UP000176501"/>
    </source>
</evidence>
<dbReference type="AlphaFoldDB" id="A0A1F7W9Z9"/>
<dbReference type="EMBL" id="MGFE01000005">
    <property type="protein sequence ID" value="OGL99416.1"/>
    <property type="molecule type" value="Genomic_DNA"/>
</dbReference>
<organism evidence="1 2">
    <name type="scientific">Candidatus Uhrbacteria bacterium RIFOXYB2_FULL_57_15</name>
    <dbReference type="NCBI Taxonomy" id="1802422"/>
    <lineage>
        <taxon>Bacteria</taxon>
        <taxon>Candidatus Uhriibacteriota</taxon>
    </lineage>
</organism>
<name>A0A1F7W9Z9_9BACT</name>
<comment type="caution">
    <text evidence="1">The sequence shown here is derived from an EMBL/GenBank/DDBJ whole genome shotgun (WGS) entry which is preliminary data.</text>
</comment>
<protein>
    <submittedName>
        <fullName evidence="1">Uncharacterized protein</fullName>
    </submittedName>
</protein>
<accession>A0A1F7W9Z9</accession>
<sequence>MPHDPANPWLFRRDELDMLEDEIDGVFDLHEQSRDPVNRTMEETVIGEQTKTEDSYERRLSDVLGPDALLEDEPHVCEHCKDGFPEGVALKDLLSKKRDPLYVRSYLWATKVFVWARESYWKQGMRNRDMFRVNVNACLVPVKIAFALAEEGHGDAHAPSIAGLEYDLALVYLARTRESLGALRTMGLAYADLVWMIEEADALAAEIKDRRSRFPSL</sequence>
<gene>
    <name evidence="1" type="ORF">A2304_01330</name>
</gene>